<feature type="transmembrane region" description="Helical" evidence="6">
    <location>
        <begin position="29"/>
        <end position="54"/>
    </location>
</feature>
<keyword evidence="9" id="KW-1185">Reference proteome</keyword>
<dbReference type="Pfam" id="PF00924">
    <property type="entry name" value="MS_channel_2nd"/>
    <property type="match status" value="1"/>
</dbReference>
<evidence type="ECO:0000259" key="7">
    <source>
        <dbReference type="Pfam" id="PF00924"/>
    </source>
</evidence>
<feature type="domain" description="Mechanosensitive ion channel MscS" evidence="7">
    <location>
        <begin position="201"/>
        <end position="267"/>
    </location>
</feature>
<feature type="region of interest" description="Disordered" evidence="5">
    <location>
        <begin position="359"/>
        <end position="386"/>
    </location>
</feature>
<dbReference type="InterPro" id="IPR023408">
    <property type="entry name" value="MscS_beta-dom_sf"/>
</dbReference>
<feature type="transmembrane region" description="Helical" evidence="6">
    <location>
        <begin position="179"/>
        <end position="198"/>
    </location>
</feature>
<feature type="transmembrane region" description="Helical" evidence="6">
    <location>
        <begin position="152"/>
        <end position="173"/>
    </location>
</feature>
<evidence type="ECO:0000256" key="2">
    <source>
        <dbReference type="ARBA" id="ARBA00022692"/>
    </source>
</evidence>
<evidence type="ECO:0000256" key="4">
    <source>
        <dbReference type="ARBA" id="ARBA00023136"/>
    </source>
</evidence>
<reference evidence="8 9" key="1">
    <citation type="submission" date="2018-06" db="EMBL/GenBank/DDBJ databases">
        <title>Genomic Encyclopedia of Archaeal and Bacterial Type Strains, Phase II (KMG-II): from individual species to whole genera.</title>
        <authorList>
            <person name="Goeker M."/>
        </authorList>
    </citation>
    <scope>NUCLEOTIDE SEQUENCE [LARGE SCALE GENOMIC DNA]</scope>
    <source>
        <strain evidence="8 9">DSM 22011</strain>
    </source>
</reference>
<keyword evidence="2 6" id="KW-0812">Transmembrane</keyword>
<dbReference type="AlphaFoldDB" id="A0A327Y3L3"/>
<evidence type="ECO:0000256" key="5">
    <source>
        <dbReference type="SAM" id="MobiDB-lite"/>
    </source>
</evidence>
<dbReference type="GO" id="GO:0016020">
    <property type="term" value="C:membrane"/>
    <property type="evidence" value="ECO:0007669"/>
    <property type="project" value="UniProtKB-SubCell"/>
</dbReference>
<dbReference type="InterPro" id="IPR006685">
    <property type="entry name" value="MscS_channel_2nd"/>
</dbReference>
<feature type="transmembrane region" description="Helical" evidence="6">
    <location>
        <begin position="106"/>
        <end position="125"/>
    </location>
</feature>
<dbReference type="RefSeq" id="WP_009505137.1">
    <property type="nucleotide sequence ID" value="NZ_LIGK01000047.1"/>
</dbReference>
<accession>A0A327Y3L3</accession>
<comment type="subcellular location">
    <subcellularLocation>
        <location evidence="1">Membrane</location>
    </subcellularLocation>
</comment>
<dbReference type="SUPFAM" id="SSF50182">
    <property type="entry name" value="Sm-like ribonucleoproteins"/>
    <property type="match status" value="1"/>
</dbReference>
<dbReference type="PANTHER" id="PTHR30566:SF25">
    <property type="entry name" value="INNER MEMBRANE PROTEIN"/>
    <property type="match status" value="1"/>
</dbReference>
<dbReference type="PANTHER" id="PTHR30566">
    <property type="entry name" value="YNAI-RELATED MECHANOSENSITIVE ION CHANNEL"/>
    <property type="match status" value="1"/>
</dbReference>
<dbReference type="Gene3D" id="1.10.287.1260">
    <property type="match status" value="1"/>
</dbReference>
<name>A0A327Y3L3_9RHOB</name>
<dbReference type="Gene3D" id="2.30.30.60">
    <property type="match status" value="1"/>
</dbReference>
<comment type="caution">
    <text evidence="8">The sequence shown here is derived from an EMBL/GenBank/DDBJ whole genome shotgun (WGS) entry which is preliminary data.</text>
</comment>
<evidence type="ECO:0000313" key="9">
    <source>
        <dbReference type="Proteomes" id="UP000249165"/>
    </source>
</evidence>
<dbReference type="InterPro" id="IPR010920">
    <property type="entry name" value="LSM_dom_sf"/>
</dbReference>
<dbReference type="EMBL" id="QLMG01000026">
    <property type="protein sequence ID" value="RAK15027.1"/>
    <property type="molecule type" value="Genomic_DNA"/>
</dbReference>
<keyword evidence="4 6" id="KW-0472">Membrane</keyword>
<evidence type="ECO:0000256" key="3">
    <source>
        <dbReference type="ARBA" id="ARBA00022989"/>
    </source>
</evidence>
<protein>
    <submittedName>
        <fullName evidence="8">Mechanosensitive ion channel-like protein</fullName>
    </submittedName>
</protein>
<evidence type="ECO:0000256" key="6">
    <source>
        <dbReference type="SAM" id="Phobius"/>
    </source>
</evidence>
<keyword evidence="3 6" id="KW-1133">Transmembrane helix</keyword>
<proteinExistence type="predicted"/>
<sequence length="386" mass="43394">MEEELGQLEEQVEVIANEVEQLIPVLPDWVMPVAVLGIAFLVGLLVFRAIYAILNRIVAQKDLFWRSLVSRTRRPLRLGVLVMTLTIGISVAPLSDGWADLARHALLIAFMVLVAWVLHTALHIWTTVHLRKFTLDAEDNYLARKHVTQSRILVRLASWTIVIVTVAAMLMTFESVRQWGVSLLAAGGAAGIVVGFAFQPVLKNMIAGIQLAITQPIRIDDAVIVEGEWGQVEEITGTYVVIKIWDWRRLVVPLSYFIEQPFQNWTRETSSLIGTVLFYLDHTTDIAGLRVAARRAVESSALWDGNVFAVQVSDFRERVMEVRVLASARNASRTYDLRCEIREKLVTWIQQEMPQALPRTRETVSVDGQGRPLPPDIEVMTGTPPD</sequence>
<gene>
    <name evidence="8" type="ORF">ATI53_102649</name>
</gene>
<organism evidence="8 9">
    <name type="scientific">Salipiger aestuarii</name>
    <dbReference type="NCBI Taxonomy" id="568098"/>
    <lineage>
        <taxon>Bacteria</taxon>
        <taxon>Pseudomonadati</taxon>
        <taxon>Pseudomonadota</taxon>
        <taxon>Alphaproteobacteria</taxon>
        <taxon>Rhodobacterales</taxon>
        <taxon>Roseobacteraceae</taxon>
        <taxon>Salipiger</taxon>
    </lineage>
</organism>
<evidence type="ECO:0000256" key="1">
    <source>
        <dbReference type="ARBA" id="ARBA00004370"/>
    </source>
</evidence>
<dbReference type="GO" id="GO:0008381">
    <property type="term" value="F:mechanosensitive monoatomic ion channel activity"/>
    <property type="evidence" value="ECO:0007669"/>
    <property type="project" value="UniProtKB-ARBA"/>
</dbReference>
<dbReference type="OrthoDB" id="9792218at2"/>
<dbReference type="Proteomes" id="UP000249165">
    <property type="component" value="Unassembled WGS sequence"/>
</dbReference>
<feature type="transmembrane region" description="Helical" evidence="6">
    <location>
        <begin position="75"/>
        <end position="94"/>
    </location>
</feature>
<evidence type="ECO:0000313" key="8">
    <source>
        <dbReference type="EMBL" id="RAK15027.1"/>
    </source>
</evidence>